<reference evidence="13 14" key="1">
    <citation type="journal article" date="2005" name="Nucleic Acids Res.">
        <title>Genomic blueprint of Hahella chejuensis, a marine microbe producing an algicidal agent.</title>
        <authorList>
            <person name="Jeong H."/>
            <person name="Yim J.H."/>
            <person name="Lee C."/>
            <person name="Choi S.-H."/>
            <person name="Park Y.K."/>
            <person name="Yoon S.H."/>
            <person name="Hur C.-G."/>
            <person name="Kang H.-Y."/>
            <person name="Kim D."/>
            <person name="Lee H.H."/>
            <person name="Park K.H."/>
            <person name="Park S.-H."/>
            <person name="Park H.-S."/>
            <person name="Lee H.K."/>
            <person name="Oh T.K."/>
            <person name="Kim J.F."/>
        </authorList>
    </citation>
    <scope>NUCLEOTIDE SEQUENCE [LARGE SCALE GENOMIC DNA]</scope>
    <source>
        <strain evidence="13 14">KCTC 2396</strain>
    </source>
</reference>
<dbReference type="InterPro" id="IPR004255">
    <property type="entry name" value="O-acyltransferase_WSD1_N"/>
</dbReference>
<dbReference type="InterPro" id="IPR014292">
    <property type="entry name" value="Acyl_transf_WS/DGAT"/>
</dbReference>
<comment type="catalytic activity">
    <reaction evidence="10">
        <text>an acyl-CoA + a 1,2-diacyl-sn-glycerol = a triacyl-sn-glycerol + CoA</text>
        <dbReference type="Rhea" id="RHEA:10868"/>
        <dbReference type="ChEBI" id="CHEBI:17815"/>
        <dbReference type="ChEBI" id="CHEBI:57287"/>
        <dbReference type="ChEBI" id="CHEBI:58342"/>
        <dbReference type="ChEBI" id="CHEBI:64615"/>
        <dbReference type="EC" id="2.3.1.20"/>
    </reaction>
</comment>
<dbReference type="Gene3D" id="3.30.559.10">
    <property type="entry name" value="Chloramphenicol acetyltransferase-like domain"/>
    <property type="match status" value="1"/>
</dbReference>
<evidence type="ECO:0000256" key="10">
    <source>
        <dbReference type="ARBA" id="ARBA00048109"/>
    </source>
</evidence>
<feature type="domain" description="O-acyltransferase WSD1-like N-terminal" evidence="11">
    <location>
        <begin position="8"/>
        <end position="262"/>
    </location>
</feature>
<evidence type="ECO:0000256" key="8">
    <source>
        <dbReference type="ARBA" id="ARBA00023098"/>
    </source>
</evidence>
<dbReference type="STRING" id="349521.HCH_01214"/>
<dbReference type="GO" id="GO:0004144">
    <property type="term" value="F:diacylglycerol O-acyltransferase activity"/>
    <property type="evidence" value="ECO:0007669"/>
    <property type="project" value="UniProtKB-EC"/>
</dbReference>
<dbReference type="OrthoDB" id="9810950at2"/>
<evidence type="ECO:0000259" key="12">
    <source>
        <dbReference type="Pfam" id="PF06974"/>
    </source>
</evidence>
<protein>
    <recommendedName>
        <fullName evidence="4">diacylglycerol O-acyltransferase</fullName>
        <ecNumber evidence="4">2.3.1.20</ecNumber>
    </recommendedName>
</protein>
<dbReference type="SUPFAM" id="SSF52777">
    <property type="entry name" value="CoA-dependent acyltransferases"/>
    <property type="match status" value="2"/>
</dbReference>
<comment type="pathway">
    <text evidence="2">Lipid metabolism.</text>
</comment>
<keyword evidence="14" id="KW-1185">Reference proteome</keyword>
<comment type="similarity">
    <text evidence="3">Belongs to the long-chain O-acyltransferase family.</text>
</comment>
<evidence type="ECO:0000256" key="3">
    <source>
        <dbReference type="ARBA" id="ARBA00009587"/>
    </source>
</evidence>
<evidence type="ECO:0000313" key="14">
    <source>
        <dbReference type="Proteomes" id="UP000000238"/>
    </source>
</evidence>
<evidence type="ECO:0000256" key="2">
    <source>
        <dbReference type="ARBA" id="ARBA00005189"/>
    </source>
</evidence>
<dbReference type="PANTHER" id="PTHR31650">
    <property type="entry name" value="O-ACYLTRANSFERASE (WSD1-LIKE) FAMILY PROTEIN"/>
    <property type="match status" value="1"/>
</dbReference>
<dbReference type="RefSeq" id="WP_011395160.1">
    <property type="nucleotide sequence ID" value="NC_007645.1"/>
</dbReference>
<dbReference type="UniPathway" id="UPA00282"/>
<dbReference type="AlphaFoldDB" id="Q2SMN7"/>
<evidence type="ECO:0000259" key="11">
    <source>
        <dbReference type="Pfam" id="PF03007"/>
    </source>
</evidence>
<keyword evidence="9" id="KW-0012">Acyltransferase</keyword>
<dbReference type="Pfam" id="PF06974">
    <property type="entry name" value="WS_DGAT_C"/>
    <property type="match status" value="1"/>
</dbReference>
<dbReference type="GO" id="GO:0006071">
    <property type="term" value="P:glycerol metabolic process"/>
    <property type="evidence" value="ECO:0007669"/>
    <property type="project" value="UniProtKB-KW"/>
</dbReference>
<keyword evidence="6" id="KW-0808">Transferase</keyword>
<dbReference type="InterPro" id="IPR023213">
    <property type="entry name" value="CAT-like_dom_sf"/>
</dbReference>
<comment type="pathway">
    <text evidence="1">Glycerolipid metabolism; triacylglycerol biosynthesis.</text>
</comment>
<keyword evidence="5" id="KW-0444">Lipid biosynthesis</keyword>
<dbReference type="GO" id="GO:0019432">
    <property type="term" value="P:triglyceride biosynthetic process"/>
    <property type="evidence" value="ECO:0007669"/>
    <property type="project" value="UniProtKB-UniPathway"/>
</dbReference>
<dbReference type="PANTHER" id="PTHR31650:SF1">
    <property type="entry name" value="WAX ESTER SYNTHASE_DIACYLGLYCEROL ACYLTRANSFERASE 4-RELATED"/>
    <property type="match status" value="1"/>
</dbReference>
<proteinExistence type="inferred from homology"/>
<sequence>MKPHGEPMSAVDTAWLRMERPANLMMICIVLVMESPVHANALKQLFTARLLPLPRFRQTVHKTEHGYFWRDDTNFNIDNHVHLVGLPGAGNQQDLQNFASDISSTPLDFSKPLWQVHLIDRYKSGSAMIIRVHHCIADGIALTRVLLSLADQNHERSPPPNASLPTKPASWSGIAAKAMHIGQEIIEEGMSLARHPEQILEIARQGVAMGSEVARVAALPADPATCFKGALSGRKRLAWAQPLDFLQVKQTAKALKATINDVLLCAAAGALRYYLVERCIELDVDTIHAAVPFNLRPMDEPIDALGNQFGLVIAPLPIGIHDVAERFEAVRRDMLALKHSQQAKAFYGLLGLLGKGPDFLEQTALETLSRKASMVITNVPGPKQALYLAGSKLLTPMIWAPQSGEVGVSLSVISYNGAIQFGVAVDQGLIPDPDKLANHFVDAFAELQALAKARSAG</sequence>
<dbReference type="InterPro" id="IPR045034">
    <property type="entry name" value="O-acyltransferase_WSD1-like"/>
</dbReference>
<evidence type="ECO:0000256" key="4">
    <source>
        <dbReference type="ARBA" id="ARBA00013244"/>
    </source>
</evidence>
<dbReference type="eggNOG" id="COG1020">
    <property type="taxonomic scope" value="Bacteria"/>
</dbReference>
<dbReference type="GO" id="GO:0005886">
    <property type="term" value="C:plasma membrane"/>
    <property type="evidence" value="ECO:0007669"/>
    <property type="project" value="TreeGrafter"/>
</dbReference>
<dbReference type="Pfam" id="PF03007">
    <property type="entry name" value="WS_DGAT_cat"/>
    <property type="match status" value="1"/>
</dbReference>
<dbReference type="EMBL" id="CP000155">
    <property type="protein sequence ID" value="ABC28087.1"/>
    <property type="molecule type" value="Genomic_DNA"/>
</dbReference>
<dbReference type="Gene3D" id="3.30.559.30">
    <property type="entry name" value="Nonribosomal peptide synthetase, condensation domain"/>
    <property type="match status" value="1"/>
</dbReference>
<evidence type="ECO:0000256" key="1">
    <source>
        <dbReference type="ARBA" id="ARBA00004771"/>
    </source>
</evidence>
<evidence type="ECO:0000256" key="7">
    <source>
        <dbReference type="ARBA" id="ARBA00022798"/>
    </source>
</evidence>
<keyword evidence="7" id="KW-0319">Glycerol metabolism</keyword>
<name>Q2SMN7_HAHCH</name>
<accession>Q2SMN7</accession>
<feature type="domain" description="O-acyltransferase WSD1 C-terminal" evidence="12">
    <location>
        <begin position="306"/>
        <end position="447"/>
    </location>
</feature>
<dbReference type="KEGG" id="hch:HCH_01214"/>
<evidence type="ECO:0000256" key="9">
    <source>
        <dbReference type="ARBA" id="ARBA00023315"/>
    </source>
</evidence>
<dbReference type="NCBIfam" id="TIGR02946">
    <property type="entry name" value="acyl_WS_DGAT"/>
    <property type="match status" value="1"/>
</dbReference>
<evidence type="ECO:0000313" key="13">
    <source>
        <dbReference type="EMBL" id="ABC28087.1"/>
    </source>
</evidence>
<organism evidence="13 14">
    <name type="scientific">Hahella chejuensis (strain KCTC 2396)</name>
    <dbReference type="NCBI Taxonomy" id="349521"/>
    <lineage>
        <taxon>Bacteria</taxon>
        <taxon>Pseudomonadati</taxon>
        <taxon>Pseudomonadota</taxon>
        <taxon>Gammaproteobacteria</taxon>
        <taxon>Oceanospirillales</taxon>
        <taxon>Hahellaceae</taxon>
        <taxon>Hahella</taxon>
    </lineage>
</organism>
<keyword evidence="8" id="KW-0443">Lipid metabolism</keyword>
<dbReference type="EC" id="2.3.1.20" evidence="4"/>
<dbReference type="InterPro" id="IPR009721">
    <property type="entry name" value="O-acyltransferase_WSD1_C"/>
</dbReference>
<evidence type="ECO:0000256" key="5">
    <source>
        <dbReference type="ARBA" id="ARBA00022516"/>
    </source>
</evidence>
<dbReference type="HOGENOM" id="CLU_024186_3_1_6"/>
<evidence type="ECO:0000256" key="6">
    <source>
        <dbReference type="ARBA" id="ARBA00022679"/>
    </source>
</evidence>
<dbReference type="Proteomes" id="UP000000238">
    <property type="component" value="Chromosome"/>
</dbReference>
<gene>
    <name evidence="13" type="ordered locus">HCH_01214</name>
</gene>